<evidence type="ECO:0000313" key="2">
    <source>
        <dbReference type="EMBL" id="EHK16597.1"/>
    </source>
</evidence>
<accession>G9N9H7</accession>
<dbReference type="InParanoid" id="G9N9H7"/>
<evidence type="ECO:0000313" key="3">
    <source>
        <dbReference type="Proteomes" id="UP000007115"/>
    </source>
</evidence>
<dbReference type="RefSeq" id="XP_013950800.1">
    <property type="nucleotide sequence ID" value="XM_014095325.1"/>
</dbReference>
<feature type="transmembrane region" description="Helical" evidence="1">
    <location>
        <begin position="49"/>
        <end position="69"/>
    </location>
</feature>
<comment type="caution">
    <text evidence="2">The sequence shown here is derived from an EMBL/GenBank/DDBJ whole genome shotgun (WGS) entry which is preliminary data.</text>
</comment>
<dbReference type="AlphaFoldDB" id="G9N9H7"/>
<dbReference type="HOGENOM" id="CLU_2705135_0_0_1"/>
<keyword evidence="1" id="KW-0472">Membrane</keyword>
<reference evidence="2 3" key="1">
    <citation type="journal article" date="2011" name="Genome Biol.">
        <title>Comparative genome sequence analysis underscores mycoparasitism as the ancestral life style of Trichoderma.</title>
        <authorList>
            <person name="Kubicek C.P."/>
            <person name="Herrera-Estrella A."/>
            <person name="Seidl-Seiboth V."/>
            <person name="Martinez D.A."/>
            <person name="Druzhinina I.S."/>
            <person name="Thon M."/>
            <person name="Zeilinger S."/>
            <person name="Casas-Flores S."/>
            <person name="Horwitz B.A."/>
            <person name="Mukherjee P.K."/>
            <person name="Mukherjee M."/>
            <person name="Kredics L."/>
            <person name="Alcaraz L.D."/>
            <person name="Aerts A."/>
            <person name="Antal Z."/>
            <person name="Atanasova L."/>
            <person name="Cervantes-Badillo M.G."/>
            <person name="Challacombe J."/>
            <person name="Chertkov O."/>
            <person name="McCluskey K."/>
            <person name="Coulpier F."/>
            <person name="Deshpande N."/>
            <person name="von Doehren H."/>
            <person name="Ebbole D.J."/>
            <person name="Esquivel-Naranjo E.U."/>
            <person name="Fekete E."/>
            <person name="Flipphi M."/>
            <person name="Glaser F."/>
            <person name="Gomez-Rodriguez E.Y."/>
            <person name="Gruber S."/>
            <person name="Han C."/>
            <person name="Henrissat B."/>
            <person name="Hermosa R."/>
            <person name="Hernandez-Onate M."/>
            <person name="Karaffa L."/>
            <person name="Kosti I."/>
            <person name="Le Crom S."/>
            <person name="Lindquist E."/>
            <person name="Lucas S."/>
            <person name="Luebeck M."/>
            <person name="Luebeck P.S."/>
            <person name="Margeot A."/>
            <person name="Metz B."/>
            <person name="Misra M."/>
            <person name="Nevalainen H."/>
            <person name="Omann M."/>
            <person name="Packer N."/>
            <person name="Perrone G."/>
            <person name="Uresti-Rivera E.E."/>
            <person name="Salamov A."/>
            <person name="Schmoll M."/>
            <person name="Seiboth B."/>
            <person name="Shapiro H."/>
            <person name="Sukno S."/>
            <person name="Tamayo-Ramos J.A."/>
            <person name="Tisch D."/>
            <person name="Wiest A."/>
            <person name="Wilkinson H.H."/>
            <person name="Zhang M."/>
            <person name="Coutinho P.M."/>
            <person name="Kenerley C.M."/>
            <person name="Monte E."/>
            <person name="Baker S.E."/>
            <person name="Grigoriev I.V."/>
        </authorList>
    </citation>
    <scope>NUCLEOTIDE SEQUENCE [LARGE SCALE GENOMIC DNA]</scope>
    <source>
        <strain evidence="3">Gv29-8 / FGSC 10586</strain>
    </source>
</reference>
<sequence length="73" mass="8101">MSDAGLMIYSKAFIFIYMPAGEFGRLRSAVNCTNVVTSYMLAIDPTHCFIWATGMAMSLDAGFLLPWLLELSQ</sequence>
<keyword evidence="3" id="KW-1185">Reference proteome</keyword>
<name>G9N9H7_HYPVG</name>
<dbReference type="EMBL" id="ABDF02000090">
    <property type="protein sequence ID" value="EHK16597.1"/>
    <property type="molecule type" value="Genomic_DNA"/>
</dbReference>
<keyword evidence="1" id="KW-0812">Transmembrane</keyword>
<keyword evidence="1" id="KW-1133">Transmembrane helix</keyword>
<proteinExistence type="predicted"/>
<protein>
    <submittedName>
        <fullName evidence="2">Uncharacterized protein</fullName>
    </submittedName>
</protein>
<dbReference type="GeneID" id="25790815"/>
<dbReference type="VEuPathDB" id="FungiDB:TRIVIDRAFT_214477"/>
<organism evidence="2 3">
    <name type="scientific">Hypocrea virens (strain Gv29-8 / FGSC 10586)</name>
    <name type="common">Gliocladium virens</name>
    <name type="synonym">Trichoderma virens</name>
    <dbReference type="NCBI Taxonomy" id="413071"/>
    <lineage>
        <taxon>Eukaryota</taxon>
        <taxon>Fungi</taxon>
        <taxon>Dikarya</taxon>
        <taxon>Ascomycota</taxon>
        <taxon>Pezizomycotina</taxon>
        <taxon>Sordariomycetes</taxon>
        <taxon>Hypocreomycetidae</taxon>
        <taxon>Hypocreales</taxon>
        <taxon>Hypocreaceae</taxon>
        <taxon>Trichoderma</taxon>
    </lineage>
</organism>
<dbReference type="Proteomes" id="UP000007115">
    <property type="component" value="Unassembled WGS sequence"/>
</dbReference>
<gene>
    <name evidence="2" type="ORF">TRIVIDRAFT_214477</name>
</gene>
<evidence type="ECO:0000256" key="1">
    <source>
        <dbReference type="SAM" id="Phobius"/>
    </source>
</evidence>